<dbReference type="PANTHER" id="PTHR30290:SF10">
    <property type="entry name" value="PERIPLASMIC OLIGOPEPTIDE-BINDING PROTEIN-RELATED"/>
    <property type="match status" value="1"/>
</dbReference>
<comment type="similarity">
    <text evidence="2">Belongs to the bacterial solute-binding protein 5 family.</text>
</comment>
<evidence type="ECO:0000256" key="4">
    <source>
        <dbReference type="ARBA" id="ARBA00022729"/>
    </source>
</evidence>
<reference evidence="9" key="1">
    <citation type="journal article" date="2019" name="Int. J. Syst. Evol. Microbiol.">
        <title>The Global Catalogue of Microorganisms (GCM) 10K type strain sequencing project: providing services to taxonomists for standard genome sequencing and annotation.</title>
        <authorList>
            <consortium name="The Broad Institute Genomics Platform"/>
            <consortium name="The Broad Institute Genome Sequencing Center for Infectious Disease"/>
            <person name="Wu L."/>
            <person name="Ma J."/>
        </authorList>
    </citation>
    <scope>NUCLEOTIDE SEQUENCE [LARGE SCALE GENOMIC DNA]</scope>
    <source>
        <strain evidence="9">CGMCC 1.16305</strain>
    </source>
</reference>
<dbReference type="EMBL" id="JBHTCO010000010">
    <property type="protein sequence ID" value="MFC7393089.1"/>
    <property type="molecule type" value="Genomic_DNA"/>
</dbReference>
<dbReference type="Gene3D" id="3.90.76.10">
    <property type="entry name" value="Dipeptide-binding Protein, Domain 1"/>
    <property type="match status" value="1"/>
</dbReference>
<sequence>MRRKAKWPILLSLILVLSIVLAGCSSGKKDESGNKSSEGNGQLADKQVLNISENADIPSLNWTKITDNVSSTYLNYITSGLMRMNDKLQPQPDMAESMPKVSSDKKTYTFKLRKDAKWSDGSPVTANDFVYAWRKMVDPKTASQYAFIFSSANIKNAAKIEDKNSPLFGKVDQLGVKALDDHTLQVTLEKPTPFFISLMANASFLPQKKEFAEKQGDKLGQEPQNLLFNGPFKLTKWNHGSGWTLEKNKQYWNAKNISLDQVNVKVLKQVSTGVNLYNAGKLDASPALDSAFVNQYKNKKDEFHTSLQSGTFFLYLNEKKNPALKNANIRKAISMSIDRKSMTDSLLGDGSIPANYIVPKDFAKGPDGKDFRSYAPNGFNGYNPKEAKKLWEKGKKELGIKSLKLELMAQDSDKSTKQNEYIANQIEKNLPGVNVTVNKQPWGNYLKLLNSGNYEMANSGWNPDYVDPMTFLDLWTTDNPQNSMSYSDKKFDKLIEEANNLGAEPQKRWNKMQEAEKLLIEKDQAIVPLFQEGVAHAIKPYVKGLEYPAFGARTGFLNAKILKH</sequence>
<dbReference type="InterPro" id="IPR030678">
    <property type="entry name" value="Peptide/Ni-bd"/>
</dbReference>
<comment type="subcellular location">
    <subcellularLocation>
        <location evidence="1">Cell envelope</location>
    </subcellularLocation>
</comment>
<feature type="domain" description="Solute-binding protein family 5" evidence="7">
    <location>
        <begin position="89"/>
        <end position="482"/>
    </location>
</feature>
<dbReference type="Proteomes" id="UP001596505">
    <property type="component" value="Unassembled WGS sequence"/>
</dbReference>
<accession>A0ABW2PVF1</accession>
<keyword evidence="4 6" id="KW-0732">Signal</keyword>
<gene>
    <name evidence="8" type="ORF">ACFQRG_08945</name>
</gene>
<evidence type="ECO:0000256" key="1">
    <source>
        <dbReference type="ARBA" id="ARBA00004196"/>
    </source>
</evidence>
<protein>
    <submittedName>
        <fullName evidence="8">Peptide ABC transporter substrate-binding protein</fullName>
    </submittedName>
</protein>
<comment type="caution">
    <text evidence="8">The sequence shown here is derived from an EMBL/GenBank/DDBJ whole genome shotgun (WGS) entry which is preliminary data.</text>
</comment>
<feature type="region of interest" description="Disordered" evidence="5">
    <location>
        <begin position="26"/>
        <end position="45"/>
    </location>
</feature>
<dbReference type="Pfam" id="PF00496">
    <property type="entry name" value="SBP_bac_5"/>
    <property type="match status" value="1"/>
</dbReference>
<dbReference type="InterPro" id="IPR039424">
    <property type="entry name" value="SBP_5"/>
</dbReference>
<evidence type="ECO:0000256" key="5">
    <source>
        <dbReference type="SAM" id="MobiDB-lite"/>
    </source>
</evidence>
<dbReference type="CDD" id="cd08504">
    <property type="entry name" value="PBP2_OppA"/>
    <property type="match status" value="1"/>
</dbReference>
<evidence type="ECO:0000313" key="9">
    <source>
        <dbReference type="Proteomes" id="UP001596505"/>
    </source>
</evidence>
<evidence type="ECO:0000256" key="2">
    <source>
        <dbReference type="ARBA" id="ARBA00005695"/>
    </source>
</evidence>
<dbReference type="RefSeq" id="WP_380965539.1">
    <property type="nucleotide sequence ID" value="NZ_JBHTCO010000010.1"/>
</dbReference>
<dbReference type="PIRSF" id="PIRSF002741">
    <property type="entry name" value="MppA"/>
    <property type="match status" value="1"/>
</dbReference>
<dbReference type="InterPro" id="IPR000914">
    <property type="entry name" value="SBP_5_dom"/>
</dbReference>
<dbReference type="SUPFAM" id="SSF53850">
    <property type="entry name" value="Periplasmic binding protein-like II"/>
    <property type="match status" value="1"/>
</dbReference>
<feature type="chain" id="PRO_5045575302" evidence="6">
    <location>
        <begin position="23"/>
        <end position="564"/>
    </location>
</feature>
<name>A0ABW2PVF1_9BACL</name>
<keyword evidence="9" id="KW-1185">Reference proteome</keyword>
<evidence type="ECO:0000256" key="6">
    <source>
        <dbReference type="SAM" id="SignalP"/>
    </source>
</evidence>
<dbReference type="Gene3D" id="3.10.105.10">
    <property type="entry name" value="Dipeptide-binding Protein, Domain 3"/>
    <property type="match status" value="1"/>
</dbReference>
<keyword evidence="3" id="KW-0813">Transport</keyword>
<evidence type="ECO:0000256" key="3">
    <source>
        <dbReference type="ARBA" id="ARBA00022448"/>
    </source>
</evidence>
<dbReference type="PROSITE" id="PS51257">
    <property type="entry name" value="PROKAR_LIPOPROTEIN"/>
    <property type="match status" value="1"/>
</dbReference>
<dbReference type="Gene3D" id="3.40.190.10">
    <property type="entry name" value="Periplasmic binding protein-like II"/>
    <property type="match status" value="1"/>
</dbReference>
<dbReference type="PANTHER" id="PTHR30290">
    <property type="entry name" value="PERIPLASMIC BINDING COMPONENT OF ABC TRANSPORTER"/>
    <property type="match status" value="1"/>
</dbReference>
<evidence type="ECO:0000313" key="8">
    <source>
        <dbReference type="EMBL" id="MFC7393089.1"/>
    </source>
</evidence>
<proteinExistence type="inferred from homology"/>
<organism evidence="8 9">
    <name type="scientific">Scopulibacillus cellulosilyticus</name>
    <dbReference type="NCBI Taxonomy" id="2665665"/>
    <lineage>
        <taxon>Bacteria</taxon>
        <taxon>Bacillati</taxon>
        <taxon>Bacillota</taxon>
        <taxon>Bacilli</taxon>
        <taxon>Bacillales</taxon>
        <taxon>Sporolactobacillaceae</taxon>
        <taxon>Scopulibacillus</taxon>
    </lineage>
</organism>
<evidence type="ECO:0000259" key="7">
    <source>
        <dbReference type="Pfam" id="PF00496"/>
    </source>
</evidence>
<feature type="signal peptide" evidence="6">
    <location>
        <begin position="1"/>
        <end position="22"/>
    </location>
</feature>